<dbReference type="RefSeq" id="WP_065697619.1">
    <property type="nucleotide sequence ID" value="NZ_CP049206.1"/>
</dbReference>
<dbReference type="KEGG" id="arui:G6M88_05025"/>
<evidence type="ECO:0000313" key="3">
    <source>
        <dbReference type="EMBL" id="QTF99801.1"/>
    </source>
</evidence>
<protein>
    <recommendedName>
        <fullName evidence="1">Metallo-beta-lactamase domain-containing protein</fullName>
    </recommendedName>
</protein>
<dbReference type="PANTHER" id="PTHR36839">
    <property type="entry name" value="METALLO-BETA-LACTAMASE FAMILY PROTEIN (AFU_ORTHOLOGUE AFUA_5G12770)"/>
    <property type="match status" value="1"/>
</dbReference>
<sequence>MSIWICKECGAHFDTEINPPASCLICEDDRQFVPLSGQKWLARNEVLTYANDWHELEPGLIGISVTPAIGIGQQALLVLTPQGNVLWDCVTILDRETRDRIQALGGLKAITASHPHFYTGMAEWSEAFGDIPIFVSALDQNFITRTSKNIRLVEEDKYEVLPGVNIHRLGGHFHGSSILEWQAGADNRGAILTGDTIHVTAGNRHASFMHSFPNILPLPAREVTQIADRVKRLSFDRLYGGWRDKVILTDAKAIVLNSAKRYVEALS</sequence>
<dbReference type="Proteomes" id="UP000663912">
    <property type="component" value="Chromosome 1"/>
</dbReference>
<dbReference type="InterPro" id="IPR036866">
    <property type="entry name" value="RibonucZ/Hydroxyglut_hydro"/>
</dbReference>
<organism evidence="3 4">
    <name type="scientific">Agrobacterium rubi</name>
    <dbReference type="NCBI Taxonomy" id="28099"/>
    <lineage>
        <taxon>Bacteria</taxon>
        <taxon>Pseudomonadati</taxon>
        <taxon>Pseudomonadota</taxon>
        <taxon>Alphaproteobacteria</taxon>
        <taxon>Hyphomicrobiales</taxon>
        <taxon>Rhizobiaceae</taxon>
        <taxon>Rhizobium/Agrobacterium group</taxon>
        <taxon>Agrobacterium</taxon>
    </lineage>
</organism>
<dbReference type="InterPro" id="IPR001279">
    <property type="entry name" value="Metallo-B-lactamas"/>
</dbReference>
<dbReference type="SUPFAM" id="SSF56281">
    <property type="entry name" value="Metallo-hydrolase/oxidoreductase"/>
    <property type="match status" value="1"/>
</dbReference>
<dbReference type="PANTHER" id="PTHR36839:SF1">
    <property type="entry name" value="METALLO-BETA-LACTAMASE FAMILY PROTEIN (AFU_ORTHOLOGUE AFUA_5G12770)"/>
    <property type="match status" value="1"/>
</dbReference>
<dbReference type="Proteomes" id="UP000822331">
    <property type="component" value="Unassembled WGS sequence"/>
</dbReference>
<evidence type="ECO:0000313" key="5">
    <source>
        <dbReference type="Proteomes" id="UP000822331"/>
    </source>
</evidence>
<gene>
    <name evidence="2" type="ORF">G6L72_11805</name>
    <name evidence="3" type="ORF">G6M88_05025</name>
</gene>
<proteinExistence type="predicted"/>
<dbReference type="SMART" id="SM00849">
    <property type="entry name" value="Lactamase_B"/>
    <property type="match status" value="1"/>
</dbReference>
<evidence type="ECO:0000313" key="2">
    <source>
        <dbReference type="EMBL" id="NTF37389.1"/>
    </source>
</evidence>
<evidence type="ECO:0000259" key="1">
    <source>
        <dbReference type="SMART" id="SM00849"/>
    </source>
</evidence>
<evidence type="ECO:0000313" key="4">
    <source>
        <dbReference type="Proteomes" id="UP000663912"/>
    </source>
</evidence>
<reference evidence="2 5" key="1">
    <citation type="journal article" date="2020" name="Science">
        <title>Unexpected conservation and global transmission of agrobacterial virulence plasmids.</title>
        <authorList>
            <person name="Weisberg A.J."/>
            <person name="Davis E.W. 2nd"/>
            <person name="Tabima J."/>
            <person name="Belcher M.S."/>
            <person name="Miller M."/>
            <person name="Kuo C.H."/>
            <person name="Loper J.E."/>
            <person name="Grunwald N.J."/>
            <person name="Putnam M.L."/>
            <person name="Chang J.H."/>
        </authorList>
    </citation>
    <scope>NUCLEOTIDE SEQUENCE [LARGE SCALE GENOMIC DNA]</scope>
    <source>
        <strain evidence="2 5">A19/93</strain>
    </source>
</reference>
<keyword evidence="5" id="KW-1185">Reference proteome</keyword>
<dbReference type="Gene3D" id="3.60.15.10">
    <property type="entry name" value="Ribonuclease Z/Hydroxyacylglutathione hydrolase-like"/>
    <property type="match status" value="1"/>
</dbReference>
<dbReference type="EMBL" id="JAAMCP010000005">
    <property type="protein sequence ID" value="NTF37389.1"/>
    <property type="molecule type" value="Genomic_DNA"/>
</dbReference>
<dbReference type="AlphaFoldDB" id="A0AAE7UQ00"/>
<reference evidence="3" key="2">
    <citation type="submission" date="2020-02" db="EMBL/GenBank/DDBJ databases">
        <title>Unexpected conservation and global transmission of agrobacterial virulence plasmids.</title>
        <authorList>
            <person name="Weisberg A.J."/>
            <person name="Davis E.W. II"/>
            <person name="Tabima J.R."/>
            <person name="Belcher M.S."/>
            <person name="Miller M."/>
            <person name="Kuo C.-H."/>
            <person name="Loper J.E."/>
            <person name="Grunwald N.J."/>
            <person name="Putnam M.L."/>
            <person name="Chang J.H."/>
        </authorList>
    </citation>
    <scope>NUCLEOTIDE SEQUENCE</scope>
    <source>
        <strain evidence="3">W2/73</strain>
    </source>
</reference>
<feature type="domain" description="Metallo-beta-lactamase" evidence="1">
    <location>
        <begin position="72"/>
        <end position="242"/>
    </location>
</feature>
<accession>A0AAE7UQ00</accession>
<dbReference type="EMBL" id="CP049206">
    <property type="protein sequence ID" value="QTF99801.1"/>
    <property type="molecule type" value="Genomic_DNA"/>
</dbReference>
<name>A0AAE7UQ00_9HYPH</name>